<gene>
    <name evidence="5" type="ORF">PG999_007371</name>
</gene>
<dbReference type="SMART" id="SM00823">
    <property type="entry name" value="PKS_PP"/>
    <property type="match status" value="1"/>
</dbReference>
<sequence length="295" mass="31917">MTLAQWVKATGPKVKGAWYLHEATVAAGIELDFFVFLSSMSGLTGQPGQANYAGANTFLDAFALWRNGQGLPASAIDIGAVADMGYAARDQQLLQRLLRNGYSGVTEAEMIEAFRAAGSYPVPDLNDGVAVAMRRAPFAHINTFATGFGSDKSLCHPDSRLHWKKDLRMAVWHNIHDSDMDGAGAAGSGDGLKAFLARAKGDPETLQKPETVGYLALEIGKQLMNLLLRPDDDLDVTLPVQQLGLDSLVGIELRNWWRQTFGFDISVLQLLGFGTLEELGRQAAVGLFKACECTQ</sequence>
<dbReference type="InterPro" id="IPR020806">
    <property type="entry name" value="PKS_PP-bd"/>
</dbReference>
<evidence type="ECO:0000259" key="4">
    <source>
        <dbReference type="PROSITE" id="PS50075"/>
    </source>
</evidence>
<dbReference type="InterPro" id="IPR009081">
    <property type="entry name" value="PP-bd_ACP"/>
</dbReference>
<dbReference type="AlphaFoldDB" id="A0AAW0QY40"/>
<dbReference type="SUPFAM" id="SSF51735">
    <property type="entry name" value="NAD(P)-binding Rossmann-fold domains"/>
    <property type="match status" value="1"/>
</dbReference>
<accession>A0AAW0QY40</accession>
<dbReference type="Pfam" id="PF08659">
    <property type="entry name" value="KR"/>
    <property type="match status" value="1"/>
</dbReference>
<evidence type="ECO:0000313" key="5">
    <source>
        <dbReference type="EMBL" id="KAK8115302.1"/>
    </source>
</evidence>
<dbReference type="Gene3D" id="1.10.1200.10">
    <property type="entry name" value="ACP-like"/>
    <property type="match status" value="1"/>
</dbReference>
<keyword evidence="1" id="KW-0596">Phosphopantetheine</keyword>
<evidence type="ECO:0000256" key="3">
    <source>
        <dbReference type="ARBA" id="ARBA00023002"/>
    </source>
</evidence>
<dbReference type="GO" id="GO:0006633">
    <property type="term" value="P:fatty acid biosynthetic process"/>
    <property type="evidence" value="ECO:0007669"/>
    <property type="project" value="TreeGrafter"/>
</dbReference>
<dbReference type="InterPro" id="IPR050091">
    <property type="entry name" value="PKS_NRPS_Biosynth_Enz"/>
</dbReference>
<dbReference type="PROSITE" id="PS50075">
    <property type="entry name" value="CARRIER"/>
    <property type="match status" value="1"/>
</dbReference>
<proteinExistence type="predicted"/>
<organism evidence="5 6">
    <name type="scientific">Apiospora kogelbergensis</name>
    <dbReference type="NCBI Taxonomy" id="1337665"/>
    <lineage>
        <taxon>Eukaryota</taxon>
        <taxon>Fungi</taxon>
        <taxon>Dikarya</taxon>
        <taxon>Ascomycota</taxon>
        <taxon>Pezizomycotina</taxon>
        <taxon>Sordariomycetes</taxon>
        <taxon>Xylariomycetidae</taxon>
        <taxon>Amphisphaeriales</taxon>
        <taxon>Apiosporaceae</taxon>
        <taxon>Apiospora</taxon>
    </lineage>
</organism>
<evidence type="ECO:0000256" key="1">
    <source>
        <dbReference type="ARBA" id="ARBA00022450"/>
    </source>
</evidence>
<dbReference type="PANTHER" id="PTHR43775">
    <property type="entry name" value="FATTY ACID SYNTHASE"/>
    <property type="match status" value="1"/>
</dbReference>
<dbReference type="InterPro" id="IPR036291">
    <property type="entry name" value="NAD(P)-bd_dom_sf"/>
</dbReference>
<dbReference type="InterPro" id="IPR057326">
    <property type="entry name" value="KR_dom"/>
</dbReference>
<dbReference type="GO" id="GO:0004312">
    <property type="term" value="F:fatty acid synthase activity"/>
    <property type="evidence" value="ECO:0007669"/>
    <property type="project" value="TreeGrafter"/>
</dbReference>
<dbReference type="PANTHER" id="PTHR43775:SF28">
    <property type="entry name" value="SYNTHASE, PUTATIVE-RELATED"/>
    <property type="match status" value="1"/>
</dbReference>
<dbReference type="Proteomes" id="UP001392437">
    <property type="component" value="Unassembled WGS sequence"/>
</dbReference>
<name>A0AAW0QY40_9PEZI</name>
<protein>
    <submittedName>
        <fullName evidence="5">Polyketide synthase</fullName>
    </submittedName>
</protein>
<dbReference type="EMBL" id="JAQQWP010000006">
    <property type="protein sequence ID" value="KAK8115302.1"/>
    <property type="molecule type" value="Genomic_DNA"/>
</dbReference>
<dbReference type="GO" id="GO:0016491">
    <property type="term" value="F:oxidoreductase activity"/>
    <property type="evidence" value="ECO:0007669"/>
    <property type="project" value="UniProtKB-KW"/>
</dbReference>
<dbReference type="SUPFAM" id="SSF47336">
    <property type="entry name" value="ACP-like"/>
    <property type="match status" value="1"/>
</dbReference>
<dbReference type="Gene3D" id="3.40.50.720">
    <property type="entry name" value="NAD(P)-binding Rossmann-like Domain"/>
    <property type="match status" value="1"/>
</dbReference>
<keyword evidence="3" id="KW-0560">Oxidoreductase</keyword>
<evidence type="ECO:0000256" key="2">
    <source>
        <dbReference type="ARBA" id="ARBA00022553"/>
    </source>
</evidence>
<comment type="caution">
    <text evidence="5">The sequence shown here is derived from an EMBL/GenBank/DDBJ whole genome shotgun (WGS) entry which is preliminary data.</text>
</comment>
<keyword evidence="6" id="KW-1185">Reference proteome</keyword>
<dbReference type="SMART" id="SM00822">
    <property type="entry name" value="PKS_KR"/>
    <property type="match status" value="1"/>
</dbReference>
<evidence type="ECO:0000313" key="6">
    <source>
        <dbReference type="Proteomes" id="UP001392437"/>
    </source>
</evidence>
<keyword evidence="2" id="KW-0597">Phosphoprotein</keyword>
<dbReference type="GO" id="GO:0031177">
    <property type="term" value="F:phosphopantetheine binding"/>
    <property type="evidence" value="ECO:0007669"/>
    <property type="project" value="InterPro"/>
</dbReference>
<feature type="domain" description="Carrier" evidence="4">
    <location>
        <begin position="210"/>
        <end position="287"/>
    </location>
</feature>
<dbReference type="Pfam" id="PF00550">
    <property type="entry name" value="PP-binding"/>
    <property type="match status" value="1"/>
</dbReference>
<reference evidence="5 6" key="1">
    <citation type="submission" date="2023-01" db="EMBL/GenBank/DDBJ databases">
        <title>Analysis of 21 Apiospora genomes using comparative genomics revels a genus with tremendous synthesis potential of carbohydrate active enzymes and secondary metabolites.</title>
        <authorList>
            <person name="Sorensen T."/>
        </authorList>
    </citation>
    <scope>NUCLEOTIDE SEQUENCE [LARGE SCALE GENOMIC DNA]</scope>
    <source>
        <strain evidence="5 6">CBS 117206</strain>
    </source>
</reference>
<dbReference type="InterPro" id="IPR013968">
    <property type="entry name" value="PKS_KR"/>
</dbReference>
<dbReference type="InterPro" id="IPR036736">
    <property type="entry name" value="ACP-like_sf"/>
</dbReference>
<dbReference type="GO" id="GO:0044550">
    <property type="term" value="P:secondary metabolite biosynthetic process"/>
    <property type="evidence" value="ECO:0007669"/>
    <property type="project" value="TreeGrafter"/>
</dbReference>